<name>A0A1L8U1E7_ENTGA</name>
<accession>A0A1L8U1E7</accession>
<dbReference type="EMBL" id="JABXJK010000034">
    <property type="protein sequence ID" value="MBA0972419.1"/>
    <property type="molecule type" value="Genomic_DNA"/>
</dbReference>
<organism evidence="1 7">
    <name type="scientific">Enterococcus gallinarum</name>
    <dbReference type="NCBI Taxonomy" id="1353"/>
    <lineage>
        <taxon>Bacteria</taxon>
        <taxon>Bacillati</taxon>
        <taxon>Bacillota</taxon>
        <taxon>Bacilli</taxon>
        <taxon>Lactobacillales</taxon>
        <taxon>Enterococcaceae</taxon>
        <taxon>Enterococcus</taxon>
    </lineage>
</organism>
<dbReference type="EMBL" id="UFYW01000001">
    <property type="protein sequence ID" value="STD83862.1"/>
    <property type="molecule type" value="Genomic_DNA"/>
</dbReference>
<evidence type="ECO:0000313" key="5">
    <source>
        <dbReference type="Proteomes" id="UP000254807"/>
    </source>
</evidence>
<evidence type="ECO:0000313" key="8">
    <source>
        <dbReference type="Proteomes" id="UP001241571"/>
    </source>
</evidence>
<reference evidence="2 8" key="4">
    <citation type="submission" date="2023-06" db="EMBL/GenBank/DDBJ databases">
        <title>Acute promotion of culturable opportunistic pathogens and persistent increase of antibiotic resistance following antibiotic exposure in mouse gut microbiota.</title>
        <authorList>
            <person name="Li L."/>
            <person name="Wang B."/>
            <person name="Sun Y."/>
            <person name="Wang M."/>
            <person name="Xu H."/>
        </authorList>
    </citation>
    <scope>NUCLEOTIDE SEQUENCE [LARGE SCALE GENOMIC DNA]</scope>
    <source>
        <strain evidence="2 8">CRI2_2</strain>
    </source>
</reference>
<dbReference type="AlphaFoldDB" id="A0A1L8U1E7"/>
<dbReference type="InterPro" id="IPR009384">
    <property type="entry name" value="SwrD-like"/>
</dbReference>
<keyword evidence="1" id="KW-0282">Flagellum</keyword>
<dbReference type="OrthoDB" id="9799862at2"/>
<dbReference type="PANTHER" id="PTHR39185:SF1">
    <property type="entry name" value="SWARMING MOTILITY PROTEIN SWRD"/>
    <property type="match status" value="1"/>
</dbReference>
<proteinExistence type="predicted"/>
<protein>
    <submittedName>
        <fullName evidence="1">Flagellar FlbD family protein</fullName>
    </submittedName>
    <submittedName>
        <fullName evidence="4">Flagellar protein (FlbD)</fullName>
    </submittedName>
</protein>
<evidence type="ECO:0000313" key="2">
    <source>
        <dbReference type="EMBL" id="MDL4936440.1"/>
    </source>
</evidence>
<sequence length="65" mass="7411">MILLTALNGREFYLNPELIYRVEEMPDTLITLIDGKTLVVTESAAETAQRVIDYKLLINSKQINN</sequence>
<reference evidence="3 6" key="2">
    <citation type="submission" date="2020-03" db="EMBL/GenBank/DDBJ databases">
        <title>Characterization of ganglioside-mimicking enterococci.</title>
        <authorList>
            <person name="Patry R.T."/>
            <person name="Nothaft H."/>
            <person name="Bridger R."/>
            <person name="Shajahan A."/>
            <person name="Huynh S."/>
            <person name="Sanchez S."/>
            <person name="Azadi P."/>
            <person name="Cooper K."/>
            <person name="Miller W.G."/>
            <person name="Parker C.T."/>
            <person name="Wells L."/>
            <person name="Szymanski C.M."/>
        </authorList>
    </citation>
    <scope>NUCLEOTIDE SEQUENCE [LARGE SCALE GENOMIC DNA]</scope>
    <source>
        <strain evidence="3 6">EGM181</strain>
    </source>
</reference>
<dbReference type="Proteomes" id="UP000516696">
    <property type="component" value="Chromosome"/>
</dbReference>
<reference evidence="1 7" key="3">
    <citation type="submission" date="2020-06" db="EMBL/GenBank/DDBJ databases">
        <title>Crossreactivity between MHC class I-restricted antigens from cancer cells and an enterococcal bacteriophage.</title>
        <authorList>
            <person name="Fluckiger A."/>
            <person name="Daillere R."/>
            <person name="Sassi M."/>
            <person name="Cattoir V."/>
            <person name="Kroemer G."/>
            <person name="Zitvogel L."/>
        </authorList>
    </citation>
    <scope>NUCLEOTIDE SEQUENCE [LARGE SCALE GENOMIC DNA]</scope>
    <source>
        <strain evidence="1 7">EG4</strain>
    </source>
</reference>
<dbReference type="RefSeq" id="WP_060813686.1">
    <property type="nucleotide sequence ID" value="NZ_BSYC01000001.1"/>
</dbReference>
<keyword evidence="1" id="KW-0966">Cell projection</keyword>
<evidence type="ECO:0000313" key="4">
    <source>
        <dbReference type="EMBL" id="STD83862.1"/>
    </source>
</evidence>
<reference evidence="4 5" key="1">
    <citation type="submission" date="2018-06" db="EMBL/GenBank/DDBJ databases">
        <authorList>
            <consortium name="Pathogen Informatics"/>
            <person name="Doyle S."/>
        </authorList>
    </citation>
    <scope>NUCLEOTIDE SEQUENCE [LARGE SCALE GENOMIC DNA]</scope>
    <source>
        <strain evidence="4 5">NCTC12360</strain>
    </source>
</reference>
<dbReference type="Pfam" id="PF06289">
    <property type="entry name" value="FlbD"/>
    <property type="match status" value="1"/>
</dbReference>
<dbReference type="EMBL" id="JASUBT010000008">
    <property type="protein sequence ID" value="MDL4936440.1"/>
    <property type="molecule type" value="Genomic_DNA"/>
</dbReference>
<evidence type="ECO:0000313" key="3">
    <source>
        <dbReference type="EMBL" id="QOG25889.1"/>
    </source>
</evidence>
<keyword evidence="1" id="KW-0969">Cilium</keyword>
<dbReference type="EMBL" id="CP050485">
    <property type="protein sequence ID" value="QOG25889.1"/>
    <property type="molecule type" value="Genomic_DNA"/>
</dbReference>
<evidence type="ECO:0000313" key="7">
    <source>
        <dbReference type="Proteomes" id="UP000571857"/>
    </source>
</evidence>
<dbReference type="Proteomes" id="UP001241571">
    <property type="component" value="Unassembled WGS sequence"/>
</dbReference>
<evidence type="ECO:0000313" key="1">
    <source>
        <dbReference type="EMBL" id="MBA0972419.1"/>
    </source>
</evidence>
<dbReference type="PANTHER" id="PTHR39185">
    <property type="entry name" value="SWARMING MOTILITY PROTEIN SWRD"/>
    <property type="match status" value="1"/>
</dbReference>
<dbReference type="Proteomes" id="UP000254807">
    <property type="component" value="Unassembled WGS sequence"/>
</dbReference>
<evidence type="ECO:0000313" key="6">
    <source>
        <dbReference type="Proteomes" id="UP000516696"/>
    </source>
</evidence>
<keyword evidence="5" id="KW-1185">Reference proteome</keyword>
<gene>
    <name evidence="3" type="ORF">EGM181_00590</name>
    <name evidence="1" type="ORF">HWH42_07460</name>
    <name evidence="4" type="ORF">NCTC12360_02349</name>
    <name evidence="2" type="ORF">QRX88_12000</name>
</gene>
<dbReference type="Proteomes" id="UP000571857">
    <property type="component" value="Unassembled WGS sequence"/>
</dbReference>